<feature type="chain" id="PRO_5045873730" description="Lipoprotein" evidence="2">
    <location>
        <begin position="22"/>
        <end position="200"/>
    </location>
</feature>
<evidence type="ECO:0008006" key="5">
    <source>
        <dbReference type="Google" id="ProtNLM"/>
    </source>
</evidence>
<evidence type="ECO:0000313" key="3">
    <source>
        <dbReference type="EMBL" id="MBJ3809802.1"/>
    </source>
</evidence>
<name>A0ABS0X9B9_9ACTN</name>
<feature type="region of interest" description="Disordered" evidence="1">
    <location>
        <begin position="100"/>
        <end position="131"/>
    </location>
</feature>
<organism evidence="3 4">
    <name type="scientific">Streptomyces flavofungini</name>
    <dbReference type="NCBI Taxonomy" id="68200"/>
    <lineage>
        <taxon>Bacteria</taxon>
        <taxon>Bacillati</taxon>
        <taxon>Actinomycetota</taxon>
        <taxon>Actinomycetes</taxon>
        <taxon>Kitasatosporales</taxon>
        <taxon>Streptomycetaceae</taxon>
        <taxon>Streptomyces</taxon>
    </lineage>
</organism>
<accession>A0ABS0X9B9</accession>
<dbReference type="RefSeq" id="WP_190119254.1">
    <property type="nucleotide sequence ID" value="NZ_BMVR01000014.1"/>
</dbReference>
<dbReference type="EMBL" id="JAEKOZ010000013">
    <property type="protein sequence ID" value="MBJ3809802.1"/>
    <property type="molecule type" value="Genomic_DNA"/>
</dbReference>
<keyword evidence="2" id="KW-0732">Signal</keyword>
<sequence length="200" mass="21025">MIRSVRTAAAVALAVSLTAVACTSEKKDGGSPSSAEARSAPLRKLPGIRVSGHVIDELEVGTREVKRRPVAEVRLGLDRLVPYVEPTACGLLVTGAKGGTSGLTSGWPEDEGEDSPDFPGGPYRSGSFSQGERGAPFAQLWCSRRAVVIAYDAKEHRRASGVRGAVSVVRVREGRTVHLVVGPERTRTEIAAALASGRTP</sequence>
<feature type="signal peptide" evidence="2">
    <location>
        <begin position="1"/>
        <end position="21"/>
    </location>
</feature>
<evidence type="ECO:0000313" key="4">
    <source>
        <dbReference type="Proteomes" id="UP000634780"/>
    </source>
</evidence>
<dbReference type="PROSITE" id="PS51257">
    <property type="entry name" value="PROKAR_LIPOPROTEIN"/>
    <property type="match status" value="1"/>
</dbReference>
<reference evidence="3 4" key="1">
    <citation type="submission" date="2020-12" db="EMBL/GenBank/DDBJ databases">
        <title>Streptomyces typhae sp. nov., a novel endophytic actinomycete isolated from the root of cattail pollen (Typha angustifolia L.).</title>
        <authorList>
            <person name="Peng C."/>
            <person name="Liu C."/>
        </authorList>
    </citation>
    <scope>NUCLEOTIDE SEQUENCE [LARGE SCALE GENOMIC DNA]</scope>
    <source>
        <strain evidence="3 4">JCM 4753</strain>
    </source>
</reference>
<proteinExistence type="predicted"/>
<comment type="caution">
    <text evidence="3">The sequence shown here is derived from an EMBL/GenBank/DDBJ whole genome shotgun (WGS) entry which is preliminary data.</text>
</comment>
<keyword evidence="4" id="KW-1185">Reference proteome</keyword>
<protein>
    <recommendedName>
        <fullName evidence="5">Lipoprotein</fullName>
    </recommendedName>
</protein>
<evidence type="ECO:0000256" key="2">
    <source>
        <dbReference type="SAM" id="SignalP"/>
    </source>
</evidence>
<evidence type="ECO:0000256" key="1">
    <source>
        <dbReference type="SAM" id="MobiDB-lite"/>
    </source>
</evidence>
<gene>
    <name evidence="3" type="ORF">JGB26_22215</name>
</gene>
<dbReference type="Proteomes" id="UP000634780">
    <property type="component" value="Unassembled WGS sequence"/>
</dbReference>